<dbReference type="Proteomes" id="UP000248863">
    <property type="component" value="Unassembled WGS sequence"/>
</dbReference>
<protein>
    <recommendedName>
        <fullName evidence="1">DNA ligase D 3'-phosphoesterase domain-containing protein</fullName>
    </recommendedName>
</protein>
<evidence type="ECO:0000313" key="2">
    <source>
        <dbReference type="EMBL" id="RAI42370.1"/>
    </source>
</evidence>
<dbReference type="RefSeq" id="WP_111355035.1">
    <property type="nucleotide sequence ID" value="NZ_NHSK01000156.1"/>
</dbReference>
<dbReference type="AlphaFoldDB" id="A0A327KTX4"/>
<comment type="caution">
    <text evidence="2">The sequence shown here is derived from an EMBL/GenBank/DDBJ whole genome shotgun (WGS) entry which is preliminary data.</text>
</comment>
<dbReference type="InterPro" id="IPR014144">
    <property type="entry name" value="LigD_PE_domain"/>
</dbReference>
<dbReference type="OrthoDB" id="9802472at2"/>
<evidence type="ECO:0000259" key="1">
    <source>
        <dbReference type="Pfam" id="PF13298"/>
    </source>
</evidence>
<organism evidence="2 3">
    <name type="scientific">Rhodoplanes elegans</name>
    <dbReference type="NCBI Taxonomy" id="29408"/>
    <lineage>
        <taxon>Bacteria</taxon>
        <taxon>Pseudomonadati</taxon>
        <taxon>Pseudomonadota</taxon>
        <taxon>Alphaproteobacteria</taxon>
        <taxon>Hyphomicrobiales</taxon>
        <taxon>Nitrobacteraceae</taxon>
        <taxon>Rhodoplanes</taxon>
    </lineage>
</organism>
<keyword evidence="3" id="KW-1185">Reference proteome</keyword>
<dbReference type="Pfam" id="PF13298">
    <property type="entry name" value="LigD_N"/>
    <property type="match status" value="1"/>
</dbReference>
<dbReference type="EMBL" id="NPEU01000001">
    <property type="protein sequence ID" value="RAI42370.1"/>
    <property type="molecule type" value="Genomic_DNA"/>
</dbReference>
<accession>A0A327KTX4</accession>
<reference evidence="2 3" key="1">
    <citation type="submission" date="2017-07" db="EMBL/GenBank/DDBJ databases">
        <title>Draft Genome Sequences of Select Purple Nonsulfur Bacteria.</title>
        <authorList>
            <person name="Lasarre B."/>
            <person name="Mckinlay J.B."/>
        </authorList>
    </citation>
    <scope>NUCLEOTIDE SEQUENCE [LARGE SCALE GENOMIC DNA]</scope>
    <source>
        <strain evidence="2 3">DSM 11907</strain>
    </source>
</reference>
<dbReference type="NCBIfam" id="TIGR02777">
    <property type="entry name" value="LigD_PE_dom"/>
    <property type="match status" value="1"/>
</dbReference>
<gene>
    <name evidence="2" type="ORF">CH338_00275</name>
</gene>
<proteinExistence type="predicted"/>
<feature type="domain" description="DNA ligase D 3'-phosphoesterase" evidence="1">
    <location>
        <begin position="34"/>
        <end position="140"/>
    </location>
</feature>
<evidence type="ECO:0000313" key="3">
    <source>
        <dbReference type="Proteomes" id="UP000248863"/>
    </source>
</evidence>
<dbReference type="PANTHER" id="PTHR39465">
    <property type="entry name" value="DNA LIGASE D, 3'-PHOSPHOESTERASE DOMAIN"/>
    <property type="match status" value="1"/>
</dbReference>
<dbReference type="PANTHER" id="PTHR39465:SF1">
    <property type="entry name" value="DNA LIGASE D 3'-PHOSPHOESTERASE DOMAIN-CONTAINING PROTEIN"/>
    <property type="match status" value="1"/>
</dbReference>
<name>A0A327KTX4_9BRAD</name>
<sequence>MSLSEYRKKRNFAKTPEPAGRLRALHRGRTFVVQKHSASHLHYEFRLEVGGVLASWAIPKGPSMNPRQKRLALRTENHPLEYATFEGVIPEGEYGAGVVMVWDKGDYRPQHDESIEVQLANGKIEFVLDGVKLRGGFALIQIAARSGRRDQGDAWLLIKQKDEFAATSWNIEQASLDRSVMTGRTLEEIAEGRSRRQRGP</sequence>